<dbReference type="InterPro" id="IPR036291">
    <property type="entry name" value="NAD(P)-bd_dom_sf"/>
</dbReference>
<dbReference type="InterPro" id="IPR013154">
    <property type="entry name" value="ADH-like_N"/>
</dbReference>
<dbReference type="PANTHER" id="PTHR45348">
    <property type="entry name" value="HYPOTHETICAL OXIDOREDUCTASE (EUROFUNG)"/>
    <property type="match status" value="1"/>
</dbReference>
<evidence type="ECO:0000313" key="2">
    <source>
        <dbReference type="EMBL" id="GLB40685.1"/>
    </source>
</evidence>
<dbReference type="AlphaFoldDB" id="A0A9P3PRI4"/>
<reference evidence="2" key="1">
    <citation type="submission" date="2022-07" db="EMBL/GenBank/DDBJ databases">
        <title>The genome of Lyophyllum shimeji provides insight into the initial evolution of ectomycorrhizal fungal genome.</title>
        <authorList>
            <person name="Kobayashi Y."/>
            <person name="Shibata T."/>
            <person name="Hirakawa H."/>
            <person name="Shigenobu S."/>
            <person name="Nishiyama T."/>
            <person name="Yamada A."/>
            <person name="Hasebe M."/>
            <person name="Kawaguchi M."/>
        </authorList>
    </citation>
    <scope>NUCLEOTIDE SEQUENCE</scope>
    <source>
        <strain evidence="2">AT787</strain>
    </source>
</reference>
<accession>A0A9P3PRI4</accession>
<gene>
    <name evidence="2" type="ORF">LshimejAT787_0805560</name>
</gene>
<dbReference type="InterPro" id="IPR020843">
    <property type="entry name" value="ER"/>
</dbReference>
<organism evidence="2 3">
    <name type="scientific">Lyophyllum shimeji</name>
    <name type="common">Hon-shimeji</name>
    <name type="synonym">Tricholoma shimeji</name>
    <dbReference type="NCBI Taxonomy" id="47721"/>
    <lineage>
        <taxon>Eukaryota</taxon>
        <taxon>Fungi</taxon>
        <taxon>Dikarya</taxon>
        <taxon>Basidiomycota</taxon>
        <taxon>Agaricomycotina</taxon>
        <taxon>Agaricomycetes</taxon>
        <taxon>Agaricomycetidae</taxon>
        <taxon>Agaricales</taxon>
        <taxon>Tricholomatineae</taxon>
        <taxon>Lyophyllaceae</taxon>
        <taxon>Lyophyllum</taxon>
    </lineage>
</organism>
<dbReference type="InterPro" id="IPR011032">
    <property type="entry name" value="GroES-like_sf"/>
</dbReference>
<evidence type="ECO:0000313" key="3">
    <source>
        <dbReference type="Proteomes" id="UP001063166"/>
    </source>
</evidence>
<dbReference type="SUPFAM" id="SSF51735">
    <property type="entry name" value="NAD(P)-binding Rossmann-fold domains"/>
    <property type="match status" value="1"/>
</dbReference>
<name>A0A9P3PRI4_LYOSH</name>
<dbReference type="EMBL" id="BRPK01000008">
    <property type="protein sequence ID" value="GLB40685.1"/>
    <property type="molecule type" value="Genomic_DNA"/>
</dbReference>
<dbReference type="SUPFAM" id="SSF50129">
    <property type="entry name" value="GroES-like"/>
    <property type="match status" value="1"/>
</dbReference>
<dbReference type="Proteomes" id="UP001063166">
    <property type="component" value="Unassembled WGS sequence"/>
</dbReference>
<proteinExistence type="predicted"/>
<dbReference type="InterPro" id="IPR047122">
    <property type="entry name" value="Trans-enoyl_RdTase-like"/>
</dbReference>
<dbReference type="CDD" id="cd08249">
    <property type="entry name" value="enoyl_reductase_like"/>
    <property type="match status" value="1"/>
</dbReference>
<dbReference type="OrthoDB" id="3233595at2759"/>
<dbReference type="Pfam" id="PF00107">
    <property type="entry name" value="ADH_zinc_N"/>
    <property type="match status" value="1"/>
</dbReference>
<dbReference type="PANTHER" id="PTHR45348:SF2">
    <property type="entry name" value="ZINC-TYPE ALCOHOL DEHYDROGENASE-LIKE PROTEIN C2E1P3.01"/>
    <property type="match status" value="1"/>
</dbReference>
<dbReference type="Pfam" id="PF08240">
    <property type="entry name" value="ADH_N"/>
    <property type="match status" value="1"/>
</dbReference>
<feature type="domain" description="Enoyl reductase (ER)" evidence="1">
    <location>
        <begin position="15"/>
        <end position="338"/>
    </location>
</feature>
<dbReference type="SMART" id="SM00829">
    <property type="entry name" value="PKS_ER"/>
    <property type="match status" value="1"/>
</dbReference>
<evidence type="ECO:0000259" key="1">
    <source>
        <dbReference type="SMART" id="SM00829"/>
    </source>
</evidence>
<dbReference type="InterPro" id="IPR013149">
    <property type="entry name" value="ADH-like_C"/>
</dbReference>
<dbReference type="Gene3D" id="3.90.180.10">
    <property type="entry name" value="Medium-chain alcohol dehydrogenases, catalytic domain"/>
    <property type="match status" value="1"/>
</dbReference>
<protein>
    <submittedName>
        <fullName evidence="2">Alcohol dehydrogenase GroES-like domain</fullName>
    </submittedName>
</protein>
<sequence length="344" mass="36566">MPGTQKALFLESKFGQYTLRERDIPTPGRGQLLVQIRATGLNPVDWKLQKYGFFIENFPAIVGTDIAGVVEEIGEGVSGYAKGDRVLFQGQWENNKAGYQQYTIADAETTAKMPPDLSFEEAATVTVALAAAITGLYLPKPHGAGFTSPFDVSNRGKYSGKPIVVLGGATSVGQYVIQSAKISGFSPIITTASLKHEKFLKSLGATHVLDRQLSSASLKAETARITSAPIDIVYDAVSRPDTQEAGLGLLRSGGSLVVVLSPVVKATDGKDVIHTAGMWTFPHSRALGVQLYSALTELLDKGLIKPNRVEVLSGGLNGVVGGLARLEADQVSGVKLVVRPQETD</sequence>
<dbReference type="Gene3D" id="3.40.50.720">
    <property type="entry name" value="NAD(P)-binding Rossmann-like Domain"/>
    <property type="match status" value="1"/>
</dbReference>
<comment type="caution">
    <text evidence="2">The sequence shown here is derived from an EMBL/GenBank/DDBJ whole genome shotgun (WGS) entry which is preliminary data.</text>
</comment>
<keyword evidence="3" id="KW-1185">Reference proteome</keyword>
<dbReference type="GO" id="GO:0016651">
    <property type="term" value="F:oxidoreductase activity, acting on NAD(P)H"/>
    <property type="evidence" value="ECO:0007669"/>
    <property type="project" value="InterPro"/>
</dbReference>